<comment type="caution">
    <text evidence="10">Lacks conserved residue(s) required for the propagation of feature annotation.</text>
</comment>
<comment type="function">
    <text evidence="9 10">Fluoride-specific ion channel. Important for reducing fluoride concentration in the cell, thus reducing its toxicity.</text>
</comment>
<dbReference type="RefSeq" id="WP_382360811.1">
    <property type="nucleotide sequence ID" value="NZ_JBHLWV010000011.1"/>
</dbReference>
<comment type="caution">
    <text evidence="11">The sequence shown here is derived from an EMBL/GenBank/DDBJ whole genome shotgun (WGS) entry which is preliminary data.</text>
</comment>
<gene>
    <name evidence="10" type="primary">fluC</name>
    <name evidence="10" type="synonym">crcB</name>
    <name evidence="11" type="ORF">ACFFJD_03200</name>
</gene>
<evidence type="ECO:0000256" key="8">
    <source>
        <dbReference type="ARBA" id="ARBA00035585"/>
    </source>
</evidence>
<keyword evidence="10" id="KW-0813">Transport</keyword>
<dbReference type="PANTHER" id="PTHR28259:SF1">
    <property type="entry name" value="FLUORIDE EXPORT PROTEIN 1-RELATED"/>
    <property type="match status" value="1"/>
</dbReference>
<evidence type="ECO:0000256" key="1">
    <source>
        <dbReference type="ARBA" id="ARBA00004651"/>
    </source>
</evidence>
<reference evidence="11 12" key="1">
    <citation type="submission" date="2024-09" db="EMBL/GenBank/DDBJ databases">
        <authorList>
            <person name="Sun Q."/>
            <person name="Mori K."/>
        </authorList>
    </citation>
    <scope>NUCLEOTIDE SEQUENCE [LARGE SCALE GENOMIC DNA]</scope>
    <source>
        <strain evidence="11 12">CCM 7957</strain>
    </source>
</reference>
<keyword evidence="4 10" id="KW-1133">Transmembrane helix</keyword>
<feature type="transmembrane region" description="Helical" evidence="10">
    <location>
        <begin position="38"/>
        <end position="59"/>
    </location>
</feature>
<keyword evidence="12" id="KW-1185">Reference proteome</keyword>
<keyword evidence="5 10" id="KW-0472">Membrane</keyword>
<sequence length="125" mass="12747">MNAWVLLGVGVFGGLGAVARYAQDTVVRAWVGSAHPWGTMSINVIGSFVLGFLTGLAVFSSEPNAWKIVLSSGACAGYTTFSTAMFEVATLARTGRWGAAAATLFGTLVVSVLAAAAGVWLAGAF</sequence>
<evidence type="ECO:0000256" key="3">
    <source>
        <dbReference type="ARBA" id="ARBA00022692"/>
    </source>
</evidence>
<feature type="transmembrane region" description="Helical" evidence="10">
    <location>
        <begin position="66"/>
        <end position="86"/>
    </location>
</feature>
<comment type="subcellular location">
    <subcellularLocation>
        <location evidence="1 10">Cell membrane</location>
        <topology evidence="1 10">Multi-pass membrane protein</topology>
    </subcellularLocation>
</comment>
<evidence type="ECO:0000313" key="11">
    <source>
        <dbReference type="EMBL" id="MFC0313861.1"/>
    </source>
</evidence>
<dbReference type="PANTHER" id="PTHR28259">
    <property type="entry name" value="FLUORIDE EXPORT PROTEIN 1-RELATED"/>
    <property type="match status" value="1"/>
</dbReference>
<comment type="similarity">
    <text evidence="7 10">Belongs to the fluoride channel Fluc/FEX (TC 1.A.43) family.</text>
</comment>
<evidence type="ECO:0000256" key="4">
    <source>
        <dbReference type="ARBA" id="ARBA00022989"/>
    </source>
</evidence>
<dbReference type="InterPro" id="IPR003691">
    <property type="entry name" value="FluC"/>
</dbReference>
<dbReference type="Pfam" id="PF02537">
    <property type="entry name" value="CRCB"/>
    <property type="match status" value="1"/>
</dbReference>
<name>A0ABV6H4Q7_9ACTN</name>
<keyword evidence="3 10" id="KW-0812">Transmembrane</keyword>
<evidence type="ECO:0000256" key="9">
    <source>
        <dbReference type="ARBA" id="ARBA00049940"/>
    </source>
</evidence>
<evidence type="ECO:0000256" key="10">
    <source>
        <dbReference type="HAMAP-Rule" id="MF_00454"/>
    </source>
</evidence>
<keyword evidence="2 10" id="KW-1003">Cell membrane</keyword>
<keyword evidence="10" id="KW-0406">Ion transport</keyword>
<evidence type="ECO:0000256" key="7">
    <source>
        <dbReference type="ARBA" id="ARBA00035120"/>
    </source>
</evidence>
<evidence type="ECO:0000313" key="12">
    <source>
        <dbReference type="Proteomes" id="UP001589783"/>
    </source>
</evidence>
<dbReference type="HAMAP" id="MF_00454">
    <property type="entry name" value="FluC"/>
    <property type="match status" value="1"/>
</dbReference>
<protein>
    <recommendedName>
        <fullName evidence="10">Fluoride-specific ion channel FluC</fullName>
    </recommendedName>
</protein>
<comment type="catalytic activity">
    <reaction evidence="8">
        <text>fluoride(in) = fluoride(out)</text>
        <dbReference type="Rhea" id="RHEA:76159"/>
        <dbReference type="ChEBI" id="CHEBI:17051"/>
    </reaction>
    <physiologicalReaction direction="left-to-right" evidence="8">
        <dbReference type="Rhea" id="RHEA:76160"/>
    </physiologicalReaction>
</comment>
<keyword evidence="6 10" id="KW-0407">Ion channel</keyword>
<evidence type="ECO:0000256" key="2">
    <source>
        <dbReference type="ARBA" id="ARBA00022475"/>
    </source>
</evidence>
<evidence type="ECO:0000256" key="6">
    <source>
        <dbReference type="ARBA" id="ARBA00023303"/>
    </source>
</evidence>
<proteinExistence type="inferred from homology"/>
<organism evidence="11 12">
    <name type="scientific">Gordonia phosphorivorans</name>
    <dbReference type="NCBI Taxonomy" id="1056982"/>
    <lineage>
        <taxon>Bacteria</taxon>
        <taxon>Bacillati</taxon>
        <taxon>Actinomycetota</taxon>
        <taxon>Actinomycetes</taxon>
        <taxon>Mycobacteriales</taxon>
        <taxon>Gordoniaceae</taxon>
        <taxon>Gordonia</taxon>
    </lineage>
</organism>
<evidence type="ECO:0000256" key="5">
    <source>
        <dbReference type="ARBA" id="ARBA00023136"/>
    </source>
</evidence>
<accession>A0ABV6H4Q7</accession>
<dbReference type="EMBL" id="JBHLWV010000011">
    <property type="protein sequence ID" value="MFC0313861.1"/>
    <property type="molecule type" value="Genomic_DNA"/>
</dbReference>
<feature type="transmembrane region" description="Helical" evidence="10">
    <location>
        <begin position="98"/>
        <end position="122"/>
    </location>
</feature>
<dbReference type="Proteomes" id="UP001589783">
    <property type="component" value="Unassembled WGS sequence"/>
</dbReference>